<dbReference type="Gene3D" id="3.90.550.10">
    <property type="entry name" value="Spore Coat Polysaccharide Biosynthesis Protein SpsA, Chain A"/>
    <property type="match status" value="1"/>
</dbReference>
<sequence length="272" mass="30858">MLENFLKRTITSWPLSVPIKGKKRNLKNSLSYNLVIIIPTYNERENITELVFRIRKATGSMDILFVDDSSPDGTADEIRLLQSKDQNIQLLSRSKKEGIGPAYRQAMENIINKNFSDFIITMDADLSHPPEKIPEILELLKINSIVVGSRYVKGGGIENWSFFRRLISRGGSTYARILTGVPIKDMTAGFVGYQVLALKSLDFNKMSSDGYNFQIEMKYLLHRAGKTILETPITFTERGTGESKFSFGIILEAILYPLKIFLKDFFDLSGEH</sequence>
<protein>
    <submittedName>
        <fullName evidence="5">Dolichol-phosphate mannosyltransferase</fullName>
    </submittedName>
</protein>
<dbReference type="InterPro" id="IPR029044">
    <property type="entry name" value="Nucleotide-diphossugar_trans"/>
</dbReference>
<dbReference type="GO" id="GO:0004582">
    <property type="term" value="F:dolichyl-phosphate beta-D-mannosyltransferase activity"/>
    <property type="evidence" value="ECO:0007669"/>
    <property type="project" value="InterPro"/>
</dbReference>
<evidence type="ECO:0000259" key="4">
    <source>
        <dbReference type="Pfam" id="PF00535"/>
    </source>
</evidence>
<dbReference type="FunFam" id="3.90.550.10:FF:000122">
    <property type="entry name" value="Dolichol-phosphate mannosyltransferase subunit 1"/>
    <property type="match status" value="1"/>
</dbReference>
<comment type="similarity">
    <text evidence="1">Belongs to the glycosyltransferase 2 family.</text>
</comment>
<dbReference type="AlphaFoldDB" id="A0A2H0VFP3"/>
<dbReference type="PANTHER" id="PTHR43398">
    <property type="entry name" value="DOLICHOL-PHOSPHATE MANNOSYLTRANSFERASE SUBUNIT 1"/>
    <property type="match status" value="1"/>
</dbReference>
<evidence type="ECO:0000313" key="5">
    <source>
        <dbReference type="EMBL" id="PIR97110.1"/>
    </source>
</evidence>
<evidence type="ECO:0000313" key="6">
    <source>
        <dbReference type="Proteomes" id="UP000230557"/>
    </source>
</evidence>
<comment type="caution">
    <text evidence="5">The sequence shown here is derived from an EMBL/GenBank/DDBJ whole genome shotgun (WGS) entry which is preliminary data.</text>
</comment>
<dbReference type="CDD" id="cd06442">
    <property type="entry name" value="DPM1_like"/>
    <property type="match status" value="1"/>
</dbReference>
<dbReference type="Proteomes" id="UP000230557">
    <property type="component" value="Unassembled WGS sequence"/>
</dbReference>
<dbReference type="PANTHER" id="PTHR43398:SF1">
    <property type="entry name" value="DOLICHOL-PHOSPHATE MANNOSYLTRANSFERASE SUBUNIT 1"/>
    <property type="match status" value="1"/>
</dbReference>
<evidence type="ECO:0000256" key="1">
    <source>
        <dbReference type="ARBA" id="ARBA00006739"/>
    </source>
</evidence>
<dbReference type="InterPro" id="IPR039528">
    <property type="entry name" value="DPM1-like"/>
</dbReference>
<dbReference type="InterPro" id="IPR001173">
    <property type="entry name" value="Glyco_trans_2-like"/>
</dbReference>
<dbReference type="Pfam" id="PF00535">
    <property type="entry name" value="Glycos_transf_2"/>
    <property type="match status" value="1"/>
</dbReference>
<evidence type="ECO:0000256" key="3">
    <source>
        <dbReference type="ARBA" id="ARBA00022679"/>
    </source>
</evidence>
<name>A0A2H0VFP3_9BACT</name>
<dbReference type="SUPFAM" id="SSF53448">
    <property type="entry name" value="Nucleotide-diphospho-sugar transferases"/>
    <property type="match status" value="1"/>
</dbReference>
<gene>
    <name evidence="5" type="ORF">COT91_03190</name>
</gene>
<dbReference type="GO" id="GO:0016020">
    <property type="term" value="C:membrane"/>
    <property type="evidence" value="ECO:0007669"/>
    <property type="project" value="GOC"/>
</dbReference>
<keyword evidence="2 5" id="KW-0328">Glycosyltransferase</keyword>
<keyword evidence="3 5" id="KW-0808">Transferase</keyword>
<feature type="domain" description="Glycosyltransferase 2-like" evidence="4">
    <location>
        <begin position="36"/>
        <end position="199"/>
    </location>
</feature>
<reference evidence="6" key="1">
    <citation type="submission" date="2017-09" db="EMBL/GenBank/DDBJ databases">
        <title>Depth-based differentiation of microbial function through sediment-hosted aquifers and enrichment of novel symbionts in the deep terrestrial subsurface.</title>
        <authorList>
            <person name="Probst A.J."/>
            <person name="Ladd B."/>
            <person name="Jarett J.K."/>
            <person name="Geller-Mcgrath D.E."/>
            <person name="Sieber C.M.K."/>
            <person name="Emerson J.B."/>
            <person name="Anantharaman K."/>
            <person name="Thomas B.C."/>
            <person name="Malmstrom R."/>
            <person name="Stieglmeier M."/>
            <person name="Klingl A."/>
            <person name="Woyke T."/>
            <person name="Ryan C.M."/>
            <person name="Banfield J.F."/>
        </authorList>
    </citation>
    <scope>NUCLEOTIDE SEQUENCE [LARGE SCALE GENOMIC DNA]</scope>
</reference>
<dbReference type="GO" id="GO:0009247">
    <property type="term" value="P:glycolipid biosynthetic process"/>
    <property type="evidence" value="ECO:0007669"/>
    <property type="project" value="TreeGrafter"/>
</dbReference>
<accession>A0A2H0VFP3</accession>
<dbReference type="EMBL" id="PFAJ01000044">
    <property type="protein sequence ID" value="PIR97110.1"/>
    <property type="molecule type" value="Genomic_DNA"/>
</dbReference>
<organism evidence="5 6">
    <name type="scientific">Candidatus Doudnabacteria bacterium CG10_big_fil_rev_8_21_14_0_10_41_10</name>
    <dbReference type="NCBI Taxonomy" id="1974551"/>
    <lineage>
        <taxon>Bacteria</taxon>
        <taxon>Candidatus Doudnaibacteriota</taxon>
    </lineage>
</organism>
<proteinExistence type="inferred from homology"/>
<evidence type="ECO:0000256" key="2">
    <source>
        <dbReference type="ARBA" id="ARBA00022676"/>
    </source>
</evidence>